<evidence type="ECO:0000313" key="2">
    <source>
        <dbReference type="EMBL" id="KAK4216225.1"/>
    </source>
</evidence>
<gene>
    <name evidence="2" type="ORF">QBC37DRAFT_101834</name>
</gene>
<feature type="transmembrane region" description="Helical" evidence="1">
    <location>
        <begin position="317"/>
        <end position="338"/>
    </location>
</feature>
<keyword evidence="1" id="KW-0812">Transmembrane</keyword>
<accession>A0AAN6YCS6</accession>
<keyword evidence="1" id="KW-0472">Membrane</keyword>
<feature type="transmembrane region" description="Helical" evidence="1">
    <location>
        <begin position="126"/>
        <end position="146"/>
    </location>
</feature>
<feature type="transmembrane region" description="Helical" evidence="1">
    <location>
        <begin position="191"/>
        <end position="212"/>
    </location>
</feature>
<dbReference type="PANTHER" id="PTHR37577:SF1">
    <property type="entry name" value="INTEGRAL MEMBRANE PROTEIN"/>
    <property type="match status" value="1"/>
</dbReference>
<dbReference type="AlphaFoldDB" id="A0AAN6YCS6"/>
<dbReference type="Proteomes" id="UP001301769">
    <property type="component" value="Unassembled WGS sequence"/>
</dbReference>
<dbReference type="EMBL" id="MU858071">
    <property type="protein sequence ID" value="KAK4216225.1"/>
    <property type="molecule type" value="Genomic_DNA"/>
</dbReference>
<dbReference type="InterPro" id="IPR053018">
    <property type="entry name" value="Elsinochrome_Biosynth-Asso"/>
</dbReference>
<feature type="transmembrane region" description="Helical" evidence="1">
    <location>
        <begin position="38"/>
        <end position="59"/>
    </location>
</feature>
<reference evidence="2" key="1">
    <citation type="journal article" date="2023" name="Mol. Phylogenet. Evol.">
        <title>Genome-scale phylogeny and comparative genomics of the fungal order Sordariales.</title>
        <authorList>
            <person name="Hensen N."/>
            <person name="Bonometti L."/>
            <person name="Westerberg I."/>
            <person name="Brannstrom I.O."/>
            <person name="Guillou S."/>
            <person name="Cros-Aarteil S."/>
            <person name="Calhoun S."/>
            <person name="Haridas S."/>
            <person name="Kuo A."/>
            <person name="Mondo S."/>
            <person name="Pangilinan J."/>
            <person name="Riley R."/>
            <person name="LaButti K."/>
            <person name="Andreopoulos B."/>
            <person name="Lipzen A."/>
            <person name="Chen C."/>
            <person name="Yan M."/>
            <person name="Daum C."/>
            <person name="Ng V."/>
            <person name="Clum A."/>
            <person name="Steindorff A."/>
            <person name="Ohm R.A."/>
            <person name="Martin F."/>
            <person name="Silar P."/>
            <person name="Natvig D.O."/>
            <person name="Lalanne C."/>
            <person name="Gautier V."/>
            <person name="Ament-Velasquez S.L."/>
            <person name="Kruys A."/>
            <person name="Hutchinson M.I."/>
            <person name="Powell A.J."/>
            <person name="Barry K."/>
            <person name="Miller A.N."/>
            <person name="Grigoriev I.V."/>
            <person name="Debuchy R."/>
            <person name="Gladieux P."/>
            <person name="Hiltunen Thoren M."/>
            <person name="Johannesson H."/>
        </authorList>
    </citation>
    <scope>NUCLEOTIDE SEQUENCE</scope>
    <source>
        <strain evidence="2">PSN293</strain>
    </source>
</reference>
<comment type="caution">
    <text evidence="2">The sequence shown here is derived from an EMBL/GenBank/DDBJ whole genome shotgun (WGS) entry which is preliminary data.</text>
</comment>
<evidence type="ECO:0000313" key="3">
    <source>
        <dbReference type="Proteomes" id="UP001301769"/>
    </source>
</evidence>
<reference evidence="2" key="2">
    <citation type="submission" date="2023-05" db="EMBL/GenBank/DDBJ databases">
        <authorList>
            <consortium name="Lawrence Berkeley National Laboratory"/>
            <person name="Steindorff A."/>
            <person name="Hensen N."/>
            <person name="Bonometti L."/>
            <person name="Westerberg I."/>
            <person name="Brannstrom I.O."/>
            <person name="Guillou S."/>
            <person name="Cros-Aarteil S."/>
            <person name="Calhoun S."/>
            <person name="Haridas S."/>
            <person name="Kuo A."/>
            <person name="Mondo S."/>
            <person name="Pangilinan J."/>
            <person name="Riley R."/>
            <person name="Labutti K."/>
            <person name="Andreopoulos B."/>
            <person name="Lipzen A."/>
            <person name="Chen C."/>
            <person name="Yanf M."/>
            <person name="Daum C."/>
            <person name="Ng V."/>
            <person name="Clum A."/>
            <person name="Ohm R."/>
            <person name="Martin F."/>
            <person name="Silar P."/>
            <person name="Natvig D."/>
            <person name="Lalanne C."/>
            <person name="Gautier V."/>
            <person name="Ament-Velasquez S.L."/>
            <person name="Kruys A."/>
            <person name="Hutchinson M.I."/>
            <person name="Powell A.J."/>
            <person name="Barry K."/>
            <person name="Miller A.N."/>
            <person name="Grigoriev I.V."/>
            <person name="Debuchy R."/>
            <person name="Gladieux P."/>
            <person name="Thoren M.H."/>
            <person name="Johannesson H."/>
        </authorList>
    </citation>
    <scope>NUCLEOTIDE SEQUENCE</scope>
    <source>
        <strain evidence="2">PSN293</strain>
    </source>
</reference>
<name>A0AAN6YCS6_9PEZI</name>
<sequence>MSDTQGKCQQNTGTCRVVDCANQPTDIPEYADISGLGVLLGFLIAAYLVIIFLIGYYVFAFDPRLDIFRAEDDATSIAPTINIVDDFVLRKVHHVLRKTRKIPPFSYLWSEDPDKGKEFHKVMNQCVYALVDSQSITGIAILVSGYYSLHCGVSSYHWYLIVYLAWFASLTHLSGLTFLRHHLHNHQGARQWRLFCMFVLLVLLAVALFPTAHFDLTYIDYNDGNIIDQGNTGKDFRLTDHAVCYFKIKEEPYGILPDRWDSMVVSMALLVYGYLIRALKLFRGPRGTWYRFKRKWKDSCQQFLRWMASIPSDRWPAWLRFACGAVFLKPCVLFYLLLRGLLHYYVSMASEVSFFPWIVSEPGPC</sequence>
<feature type="transmembrane region" description="Helical" evidence="1">
    <location>
        <begin position="158"/>
        <end position="179"/>
    </location>
</feature>
<protein>
    <submittedName>
        <fullName evidence="2">Uncharacterized protein</fullName>
    </submittedName>
</protein>
<keyword evidence="3" id="KW-1185">Reference proteome</keyword>
<organism evidence="2 3">
    <name type="scientific">Rhypophila decipiens</name>
    <dbReference type="NCBI Taxonomy" id="261697"/>
    <lineage>
        <taxon>Eukaryota</taxon>
        <taxon>Fungi</taxon>
        <taxon>Dikarya</taxon>
        <taxon>Ascomycota</taxon>
        <taxon>Pezizomycotina</taxon>
        <taxon>Sordariomycetes</taxon>
        <taxon>Sordariomycetidae</taxon>
        <taxon>Sordariales</taxon>
        <taxon>Naviculisporaceae</taxon>
        <taxon>Rhypophila</taxon>
    </lineage>
</organism>
<keyword evidence="1" id="KW-1133">Transmembrane helix</keyword>
<feature type="transmembrane region" description="Helical" evidence="1">
    <location>
        <begin position="263"/>
        <end position="282"/>
    </location>
</feature>
<proteinExistence type="predicted"/>
<dbReference type="PANTHER" id="PTHR37577">
    <property type="entry name" value="INTEGRAL MEMBRANE PROTEIN"/>
    <property type="match status" value="1"/>
</dbReference>
<evidence type="ECO:0000256" key="1">
    <source>
        <dbReference type="SAM" id="Phobius"/>
    </source>
</evidence>